<dbReference type="SMART" id="SM00567">
    <property type="entry name" value="EZ_HEAT"/>
    <property type="match status" value="7"/>
</dbReference>
<feature type="signal peptide" evidence="1">
    <location>
        <begin position="1"/>
        <end position="25"/>
    </location>
</feature>
<dbReference type="EMBL" id="CP036339">
    <property type="protein sequence ID" value="QDT71351.1"/>
    <property type="molecule type" value="Genomic_DNA"/>
</dbReference>
<dbReference type="InterPro" id="IPR016024">
    <property type="entry name" value="ARM-type_fold"/>
</dbReference>
<evidence type="ECO:0000256" key="1">
    <source>
        <dbReference type="SAM" id="SignalP"/>
    </source>
</evidence>
<dbReference type="AlphaFoldDB" id="A0A517TSK2"/>
<gene>
    <name evidence="2" type="ORF">I41_05080</name>
</gene>
<dbReference type="Gene3D" id="1.25.10.10">
    <property type="entry name" value="Leucine-rich Repeat Variant"/>
    <property type="match status" value="3"/>
</dbReference>
<evidence type="ECO:0008006" key="4">
    <source>
        <dbReference type="Google" id="ProtNLM"/>
    </source>
</evidence>
<dbReference type="RefSeq" id="WP_145430547.1">
    <property type="nucleotide sequence ID" value="NZ_CP036339.1"/>
</dbReference>
<protein>
    <recommendedName>
        <fullName evidence="4">HEAT repeat protein</fullName>
    </recommendedName>
</protein>
<keyword evidence="1" id="KW-0732">Signal</keyword>
<evidence type="ECO:0000313" key="3">
    <source>
        <dbReference type="Proteomes" id="UP000317909"/>
    </source>
</evidence>
<dbReference type="InterPro" id="IPR004155">
    <property type="entry name" value="PBS_lyase_HEAT"/>
</dbReference>
<organism evidence="2 3">
    <name type="scientific">Lacipirellula limnantheis</name>
    <dbReference type="NCBI Taxonomy" id="2528024"/>
    <lineage>
        <taxon>Bacteria</taxon>
        <taxon>Pseudomonadati</taxon>
        <taxon>Planctomycetota</taxon>
        <taxon>Planctomycetia</taxon>
        <taxon>Pirellulales</taxon>
        <taxon>Lacipirellulaceae</taxon>
        <taxon>Lacipirellula</taxon>
    </lineage>
</organism>
<evidence type="ECO:0000313" key="2">
    <source>
        <dbReference type="EMBL" id="QDT71351.1"/>
    </source>
</evidence>
<accession>A0A517TSK2</accession>
<name>A0A517TSK2_9BACT</name>
<dbReference type="KEGG" id="llh:I41_05080"/>
<dbReference type="Proteomes" id="UP000317909">
    <property type="component" value="Chromosome"/>
</dbReference>
<proteinExistence type="predicted"/>
<dbReference type="Pfam" id="PF13646">
    <property type="entry name" value="HEAT_2"/>
    <property type="match status" value="1"/>
</dbReference>
<dbReference type="InterPro" id="IPR011989">
    <property type="entry name" value="ARM-like"/>
</dbReference>
<dbReference type="SUPFAM" id="SSF48371">
    <property type="entry name" value="ARM repeat"/>
    <property type="match status" value="1"/>
</dbReference>
<dbReference type="OrthoDB" id="234429at2"/>
<reference evidence="2 3" key="1">
    <citation type="submission" date="2019-02" db="EMBL/GenBank/DDBJ databases">
        <title>Deep-cultivation of Planctomycetes and their phenomic and genomic characterization uncovers novel biology.</title>
        <authorList>
            <person name="Wiegand S."/>
            <person name="Jogler M."/>
            <person name="Boedeker C."/>
            <person name="Pinto D."/>
            <person name="Vollmers J."/>
            <person name="Rivas-Marin E."/>
            <person name="Kohn T."/>
            <person name="Peeters S.H."/>
            <person name="Heuer A."/>
            <person name="Rast P."/>
            <person name="Oberbeckmann S."/>
            <person name="Bunk B."/>
            <person name="Jeske O."/>
            <person name="Meyerdierks A."/>
            <person name="Storesund J.E."/>
            <person name="Kallscheuer N."/>
            <person name="Luecker S."/>
            <person name="Lage O.M."/>
            <person name="Pohl T."/>
            <person name="Merkel B.J."/>
            <person name="Hornburger P."/>
            <person name="Mueller R.-W."/>
            <person name="Bruemmer F."/>
            <person name="Labrenz M."/>
            <person name="Spormann A.M."/>
            <person name="Op den Camp H."/>
            <person name="Overmann J."/>
            <person name="Amann R."/>
            <person name="Jetten M.S.M."/>
            <person name="Mascher T."/>
            <person name="Medema M.H."/>
            <person name="Devos D.P."/>
            <person name="Kaster A.-K."/>
            <person name="Ovreas L."/>
            <person name="Rohde M."/>
            <person name="Galperin M.Y."/>
            <person name="Jogler C."/>
        </authorList>
    </citation>
    <scope>NUCLEOTIDE SEQUENCE [LARGE SCALE GENOMIC DNA]</scope>
    <source>
        <strain evidence="2 3">I41</strain>
    </source>
</reference>
<feature type="chain" id="PRO_5021983935" description="HEAT repeat protein" evidence="1">
    <location>
        <begin position="26"/>
        <end position="614"/>
    </location>
</feature>
<keyword evidence="3" id="KW-1185">Reference proteome</keyword>
<sequence length="614" mass="63913" precursor="true">MTIQMQLVRVLAVSLPLLAISAATADELFNTNEAELIEVLKTGQPAEKAIACKKLAVFGTKDSVSLLAPLLEDEQLASWARIALEAIDDSAADAALRDSLAKTKGNLSIGSINSLGVRGDDAAVPLMAEALATGIKSNDAELVDAAAWALGQTGGEQAIGALRSAIKNEKGAVRNAAALGLVLAAEDLLAAGKADEAATLYDEARAADVPKQRKLEATRGAILARGDAGIPLLVEQLRSDDKKFLQLGLGTARELAGAKVAETLVKELETAPADRAALLIYALADRRDAVEAPAILAAAVSDDDSMQLAAIRLLARADDASHVDALLQTAADDNADVALAAATALAEMPGDRVNGHLVELVPTAKGKKLAILLNLVGKRRIDAIDALTSSLNDADAGVRHAALAALGATVSAEQLPLLVKQCLTAHDPSDAAVAWRALKAASVRMPDRDACAAELAKAIANASPAAQAQIVDILGAVGGGNALQAMGNAMNDGEDQVLDAGTRALGNWMEVDAAPLLLDLAKNAKGEKYQVRALRSYIRLARQFKMSEAERAEMCAAALEAAQRDDERELVFAVLERYPNAESLRVAKAAAKQPKLRERAARVAEAIEHGSPGN</sequence>